<dbReference type="RefSeq" id="WP_093791394.1">
    <property type="nucleotide sequence ID" value="NZ_CP155571.1"/>
</dbReference>
<keyword evidence="1" id="KW-0812">Transmembrane</keyword>
<dbReference type="NCBIfam" id="TIGR03987">
    <property type="entry name" value="HsmA family protein"/>
    <property type="match status" value="1"/>
</dbReference>
<evidence type="ECO:0000313" key="3">
    <source>
        <dbReference type="Proteomes" id="UP000216052"/>
    </source>
</evidence>
<reference evidence="2" key="1">
    <citation type="submission" date="2024-05" db="EMBL/GenBank/DDBJ databases">
        <title>Isolation and characterization of Sporomusa carbonis sp. nov., a carboxydotrophic hydrogenogen in the genus of Sporomusa isolated from a charcoal burning pile.</title>
        <authorList>
            <person name="Boeer T."/>
            <person name="Rosenbaum F."/>
            <person name="Eysell L."/>
            <person name="Mueller V."/>
            <person name="Daniel R."/>
            <person name="Poehlein A."/>
        </authorList>
    </citation>
    <scope>NUCLEOTIDE SEQUENCE [LARGE SCALE GENOMIC DNA]</scope>
    <source>
        <strain evidence="2">DSM 3132</strain>
    </source>
</reference>
<feature type="transmembrane region" description="Helical" evidence="1">
    <location>
        <begin position="32"/>
        <end position="50"/>
    </location>
</feature>
<dbReference type="EMBL" id="CP155571">
    <property type="protein sequence ID" value="XFO72774.1"/>
    <property type="molecule type" value="Genomic_DNA"/>
</dbReference>
<accession>A0ABZ3J355</accession>
<keyword evidence="3" id="KW-1185">Reference proteome</keyword>
<feature type="transmembrane region" description="Helical" evidence="1">
    <location>
        <begin position="62"/>
        <end position="81"/>
    </location>
</feature>
<gene>
    <name evidence="2" type="ORF">SPACI_028270</name>
</gene>
<evidence type="ECO:0008006" key="4">
    <source>
        <dbReference type="Google" id="ProtNLM"/>
    </source>
</evidence>
<dbReference type="InterPro" id="IPR023813">
    <property type="entry name" value="HsmA-like"/>
</dbReference>
<name>A0ABZ3J355_SPOA4</name>
<feature type="transmembrane region" description="Helical" evidence="1">
    <location>
        <begin position="101"/>
        <end position="120"/>
    </location>
</feature>
<dbReference type="Proteomes" id="UP000216052">
    <property type="component" value="Chromosome"/>
</dbReference>
<evidence type="ECO:0000256" key="1">
    <source>
        <dbReference type="SAM" id="Phobius"/>
    </source>
</evidence>
<organism evidence="2 3">
    <name type="scientific">Sporomusa acidovorans (strain ATCC 49682 / DSM 3132 / Mol)</name>
    <dbReference type="NCBI Taxonomy" id="1123286"/>
    <lineage>
        <taxon>Bacteria</taxon>
        <taxon>Bacillati</taxon>
        <taxon>Bacillota</taxon>
        <taxon>Negativicutes</taxon>
        <taxon>Selenomonadales</taxon>
        <taxon>Sporomusaceae</taxon>
        <taxon>Sporomusa</taxon>
    </lineage>
</organism>
<evidence type="ECO:0000313" key="2">
    <source>
        <dbReference type="EMBL" id="XFO72774.1"/>
    </source>
</evidence>
<sequence length="123" mass="14094">MLIIAISFISLAGLFYTLAVLAEKTQNILKWWHVMFFWMGLASDSIGTTAMSKIAGRFQADFHGLTGLLAILLMFVHTIWATYVLHSDNNHLKVNFHKLSIFVWLIWLIPMISGLIFSFFKTQ</sequence>
<proteinExistence type="predicted"/>
<keyword evidence="1" id="KW-1133">Transmembrane helix</keyword>
<keyword evidence="1" id="KW-0472">Membrane</keyword>
<protein>
    <recommendedName>
        <fullName evidence="4">TIGR03987 family protein</fullName>
    </recommendedName>
</protein>